<organism evidence="1 2">
    <name type="scientific">Curtobacterium salicis</name>
    <dbReference type="NCBI Taxonomy" id="1779862"/>
    <lineage>
        <taxon>Bacteria</taxon>
        <taxon>Bacillati</taxon>
        <taxon>Actinomycetota</taxon>
        <taxon>Actinomycetes</taxon>
        <taxon>Micrococcales</taxon>
        <taxon>Microbacteriaceae</taxon>
        <taxon>Curtobacterium</taxon>
    </lineage>
</organism>
<dbReference type="EMBL" id="JAAOYO010000004">
    <property type="protein sequence ID" value="NII42312.1"/>
    <property type="molecule type" value="Genomic_DNA"/>
</dbReference>
<dbReference type="Proteomes" id="UP001318300">
    <property type="component" value="Unassembled WGS sequence"/>
</dbReference>
<reference evidence="1 2" key="1">
    <citation type="submission" date="2020-03" db="EMBL/GenBank/DDBJ databases">
        <title>Above-ground endophytic microbial communities from plants in different locations in the United States.</title>
        <authorList>
            <person name="Frank C."/>
        </authorList>
    </citation>
    <scope>NUCLEOTIDE SEQUENCE [LARGE SCALE GENOMIC DNA]</scope>
    <source>
        <strain evidence="1 2">WW7</strain>
    </source>
</reference>
<protein>
    <submittedName>
        <fullName evidence="1">Uncharacterized protein</fullName>
    </submittedName>
</protein>
<evidence type="ECO:0000313" key="2">
    <source>
        <dbReference type="Proteomes" id="UP001318300"/>
    </source>
</evidence>
<evidence type="ECO:0000313" key="1">
    <source>
        <dbReference type="EMBL" id="NII42312.1"/>
    </source>
</evidence>
<keyword evidence="2" id="KW-1185">Reference proteome</keyword>
<gene>
    <name evidence="1" type="ORF">E9228_002970</name>
</gene>
<name>A0ABX0TB54_9MICO</name>
<accession>A0ABX0TB54</accession>
<sequence>MDTARPLLNVKVWPNFGVAAASFVAFGVAAAEEGLLSLTVPFELLAGDVEHPARRPIARTAGTARNAAERMRVPFGKL</sequence>
<proteinExistence type="predicted"/>
<dbReference type="RefSeq" id="WP_166781286.1">
    <property type="nucleotide sequence ID" value="NZ_JAAOYO010000004.1"/>
</dbReference>
<comment type="caution">
    <text evidence="1">The sequence shown here is derived from an EMBL/GenBank/DDBJ whole genome shotgun (WGS) entry which is preliminary data.</text>
</comment>